<dbReference type="RefSeq" id="WP_218251081.1">
    <property type="nucleotide sequence ID" value="NZ_JABXWD010000025.1"/>
</dbReference>
<dbReference type="EMBL" id="JABXWD010000025">
    <property type="protein sequence ID" value="MBV6340460.1"/>
    <property type="molecule type" value="Genomic_DNA"/>
</dbReference>
<name>A0ABS6RV03_9BACT</name>
<gene>
    <name evidence="9" type="ORF">HWQ67_02565</name>
</gene>
<comment type="subcellular location">
    <subcellularLocation>
        <location evidence="1">Cell membrane</location>
        <topology evidence="1">Multi-pass membrane protein</topology>
    </subcellularLocation>
</comment>
<keyword evidence="5" id="KW-0378">Hydrolase</keyword>
<dbReference type="InterPro" id="IPR026392">
    <property type="entry name" value="Exo/Archaeosortase_dom"/>
</dbReference>
<keyword evidence="3" id="KW-0645">Protease</keyword>
<keyword evidence="2" id="KW-1003">Cell membrane</keyword>
<evidence type="ECO:0000313" key="9">
    <source>
        <dbReference type="EMBL" id="MBV6340460.1"/>
    </source>
</evidence>
<dbReference type="Proteomes" id="UP001196980">
    <property type="component" value="Unassembled WGS sequence"/>
</dbReference>
<keyword evidence="10" id="KW-1185">Reference proteome</keyword>
<protein>
    <submittedName>
        <fullName evidence="9">Archaeosortase/exosortase family protein</fullName>
    </submittedName>
</protein>
<evidence type="ECO:0000256" key="5">
    <source>
        <dbReference type="ARBA" id="ARBA00022801"/>
    </source>
</evidence>
<comment type="caution">
    <text evidence="9">The sequence shown here is derived from an EMBL/GenBank/DDBJ whole genome shotgun (WGS) entry which is preliminary data.</text>
</comment>
<feature type="transmembrane region" description="Helical" evidence="8">
    <location>
        <begin position="41"/>
        <end position="58"/>
    </location>
</feature>
<keyword evidence="4 8" id="KW-0812">Transmembrane</keyword>
<reference evidence="9 10" key="1">
    <citation type="journal article" date="2020" name="J Geophys Res Biogeosci">
        <title>Magnetotaxis as an Adaptation to Enable Bacterial Shuttling of Microbial Sulfur and Sulfur Cycling Across Aquatic Oxic#Anoxic Interfaces.</title>
        <authorList>
            <person name="Li J."/>
            <person name="Liu P."/>
            <person name="Wang J."/>
            <person name="Roberts A.P."/>
            <person name="Pan Y."/>
        </authorList>
    </citation>
    <scope>NUCLEOTIDE SEQUENCE [LARGE SCALE GENOMIC DNA]</scope>
    <source>
        <strain evidence="9 10">MYR-1_YQ</strain>
    </source>
</reference>
<proteinExistence type="predicted"/>
<evidence type="ECO:0000256" key="4">
    <source>
        <dbReference type="ARBA" id="ARBA00022692"/>
    </source>
</evidence>
<evidence type="ECO:0000256" key="1">
    <source>
        <dbReference type="ARBA" id="ARBA00004651"/>
    </source>
</evidence>
<evidence type="ECO:0000256" key="2">
    <source>
        <dbReference type="ARBA" id="ARBA00022475"/>
    </source>
</evidence>
<dbReference type="NCBIfam" id="TIGR04178">
    <property type="entry name" value="exo_archaeo"/>
    <property type="match status" value="1"/>
</dbReference>
<evidence type="ECO:0000256" key="8">
    <source>
        <dbReference type="SAM" id="Phobius"/>
    </source>
</evidence>
<accession>A0ABS6RV03</accession>
<feature type="transmembrane region" description="Helical" evidence="8">
    <location>
        <begin position="105"/>
        <end position="133"/>
    </location>
</feature>
<keyword evidence="6 8" id="KW-1133">Transmembrane helix</keyword>
<dbReference type="InterPro" id="IPR019127">
    <property type="entry name" value="Exosortase"/>
</dbReference>
<feature type="transmembrane region" description="Helical" evidence="8">
    <location>
        <begin position="140"/>
        <end position="165"/>
    </location>
</feature>
<evidence type="ECO:0000256" key="3">
    <source>
        <dbReference type="ARBA" id="ARBA00022670"/>
    </source>
</evidence>
<evidence type="ECO:0000256" key="6">
    <source>
        <dbReference type="ARBA" id="ARBA00022989"/>
    </source>
</evidence>
<keyword evidence="7 8" id="KW-0472">Membrane</keyword>
<feature type="transmembrane region" description="Helical" evidence="8">
    <location>
        <begin position="12"/>
        <end position="29"/>
    </location>
</feature>
<dbReference type="Pfam" id="PF09721">
    <property type="entry name" value="Exosortase_EpsH"/>
    <property type="match status" value="1"/>
</dbReference>
<evidence type="ECO:0000256" key="7">
    <source>
        <dbReference type="ARBA" id="ARBA00023136"/>
    </source>
</evidence>
<sequence>MNKDDAFNIRRFVFVYVTLMFLFFLLMGLNVIKNVFDVNKVYNEIIVIMTSKVLYLLNIPSSCNGSILRLSTFAMEVKFGCSGLESVMIYSIAIVAYPATWMQRLVGIVTGFFIIQLLNIIRIVALGLTGIYFKEIFDVVHFYVAQGIMIAISLALFFMFSSYVAKNRLLSK</sequence>
<organism evidence="9 10">
    <name type="scientific">Candidatus Magnetobacterium casense</name>
    <dbReference type="NCBI Taxonomy" id="1455061"/>
    <lineage>
        <taxon>Bacteria</taxon>
        <taxon>Pseudomonadati</taxon>
        <taxon>Nitrospirota</taxon>
        <taxon>Thermodesulfovibrionia</taxon>
        <taxon>Thermodesulfovibrionales</taxon>
        <taxon>Candidatus Magnetobacteriaceae</taxon>
        <taxon>Candidatus Magnetobacterium</taxon>
    </lineage>
</organism>
<evidence type="ECO:0000313" key="10">
    <source>
        <dbReference type="Proteomes" id="UP001196980"/>
    </source>
</evidence>